<proteinExistence type="predicted"/>
<gene>
    <name evidence="2" type="ORF">SERN_2074</name>
</gene>
<organism evidence="2 3">
    <name type="scientific">Serinibacter arcticus</name>
    <dbReference type="NCBI Taxonomy" id="1655435"/>
    <lineage>
        <taxon>Bacteria</taxon>
        <taxon>Bacillati</taxon>
        <taxon>Actinomycetota</taxon>
        <taxon>Actinomycetes</taxon>
        <taxon>Micrococcales</taxon>
        <taxon>Beutenbergiaceae</taxon>
        <taxon>Serinibacter</taxon>
    </lineage>
</organism>
<keyword evidence="3" id="KW-1185">Reference proteome</keyword>
<reference evidence="2 3" key="1">
    <citation type="submission" date="2018-11" db="EMBL/GenBank/DDBJ databases">
        <title>Complete genome sequencing of the Actinobacteria Serinibacter sp. K3-2.</title>
        <authorList>
            <person name="Rakitin A.L."/>
            <person name="Beletsky A.V."/>
            <person name="Mardanov A.V."/>
            <person name="Ravin N.V."/>
            <person name="Gromova A.S."/>
            <person name="Filippova S.N."/>
            <person name="Gal'Chenko V.F."/>
        </authorList>
    </citation>
    <scope>NUCLEOTIDE SEQUENCE [LARGE SCALE GENOMIC DNA]</scope>
    <source>
        <strain evidence="2 3">K3-2</strain>
    </source>
</reference>
<protein>
    <submittedName>
        <fullName evidence="2">Uncharacterized protein</fullName>
    </submittedName>
</protein>
<dbReference type="Proteomes" id="UP000297318">
    <property type="component" value="Unassembled WGS sequence"/>
</dbReference>
<comment type="caution">
    <text evidence="2">The sequence shown here is derived from an EMBL/GenBank/DDBJ whole genome shotgun (WGS) entry which is preliminary data.</text>
</comment>
<dbReference type="AlphaFoldDB" id="A0A4Z1E4C0"/>
<sequence length="47" mass="5284">MSTCGITAPRRQPRPPAARRRTRRTATRRRPLPSDPSCGVTTPVIVW</sequence>
<feature type="compositionally biased region" description="Basic residues" evidence="1">
    <location>
        <begin position="11"/>
        <end position="31"/>
    </location>
</feature>
<name>A0A4Z1E4C0_9MICO</name>
<evidence type="ECO:0000313" key="2">
    <source>
        <dbReference type="EMBL" id="TGO04481.1"/>
    </source>
</evidence>
<accession>A0A4Z1E4C0</accession>
<dbReference type="EMBL" id="RHPJ01000003">
    <property type="protein sequence ID" value="TGO04481.1"/>
    <property type="molecule type" value="Genomic_DNA"/>
</dbReference>
<feature type="region of interest" description="Disordered" evidence="1">
    <location>
        <begin position="1"/>
        <end position="47"/>
    </location>
</feature>
<evidence type="ECO:0000313" key="3">
    <source>
        <dbReference type="Proteomes" id="UP000297318"/>
    </source>
</evidence>
<evidence type="ECO:0000256" key="1">
    <source>
        <dbReference type="SAM" id="MobiDB-lite"/>
    </source>
</evidence>